<evidence type="ECO:0000256" key="2">
    <source>
        <dbReference type="ARBA" id="ARBA00005046"/>
    </source>
</evidence>
<evidence type="ECO:0000256" key="9">
    <source>
        <dbReference type="RuleBase" id="RU365090"/>
    </source>
</evidence>
<dbReference type="InterPro" id="IPR036688">
    <property type="entry name" value="MoeA_C_domain_IV_sf"/>
</dbReference>
<evidence type="ECO:0000256" key="4">
    <source>
        <dbReference type="ARBA" id="ARBA00013269"/>
    </source>
</evidence>
<keyword evidence="9 11" id="KW-0808">Transferase</keyword>
<dbReference type="Gene3D" id="3.90.105.10">
    <property type="entry name" value="Molybdopterin biosynthesis moea protein, domain 2"/>
    <property type="match status" value="1"/>
</dbReference>
<dbReference type="InterPro" id="IPR036135">
    <property type="entry name" value="MoeA_linker/N_sf"/>
</dbReference>
<evidence type="ECO:0000259" key="10">
    <source>
        <dbReference type="SMART" id="SM00852"/>
    </source>
</evidence>
<evidence type="ECO:0000256" key="6">
    <source>
        <dbReference type="ARBA" id="ARBA00022505"/>
    </source>
</evidence>
<dbReference type="Gene3D" id="2.170.190.11">
    <property type="entry name" value="Molybdopterin biosynthesis moea protein, domain 3"/>
    <property type="match status" value="1"/>
</dbReference>
<organism evidence="11 12">
    <name type="scientific">Virgibacillus litoralis</name>
    <dbReference type="NCBI Taxonomy" id="578221"/>
    <lineage>
        <taxon>Bacteria</taxon>
        <taxon>Bacillati</taxon>
        <taxon>Bacillota</taxon>
        <taxon>Bacilli</taxon>
        <taxon>Bacillales</taxon>
        <taxon>Bacillaceae</taxon>
        <taxon>Virgibacillus</taxon>
    </lineage>
</organism>
<dbReference type="InterPro" id="IPR001453">
    <property type="entry name" value="MoaB/Mog_dom"/>
</dbReference>
<evidence type="ECO:0000256" key="7">
    <source>
        <dbReference type="ARBA" id="ARBA00023150"/>
    </source>
</evidence>
<dbReference type="Pfam" id="PF00994">
    <property type="entry name" value="MoCF_biosynth"/>
    <property type="match status" value="1"/>
</dbReference>
<evidence type="ECO:0000313" key="11">
    <source>
        <dbReference type="EMBL" id="MBP1948707.1"/>
    </source>
</evidence>
<dbReference type="SMART" id="SM00852">
    <property type="entry name" value="MoCF_biosynth"/>
    <property type="match status" value="1"/>
</dbReference>
<keyword evidence="7 9" id="KW-0501">Molybdenum cofactor biosynthesis</keyword>
<dbReference type="NCBIfam" id="TIGR00177">
    <property type="entry name" value="molyb_syn"/>
    <property type="match status" value="1"/>
</dbReference>
<feature type="domain" description="MoaB/Mog" evidence="10">
    <location>
        <begin position="195"/>
        <end position="333"/>
    </location>
</feature>
<evidence type="ECO:0000256" key="8">
    <source>
        <dbReference type="ARBA" id="ARBA00047317"/>
    </source>
</evidence>
<evidence type="ECO:0000256" key="1">
    <source>
        <dbReference type="ARBA" id="ARBA00002901"/>
    </source>
</evidence>
<keyword evidence="9" id="KW-0460">Magnesium</keyword>
<dbReference type="SUPFAM" id="SSF63867">
    <property type="entry name" value="MoeA C-terminal domain-like"/>
    <property type="match status" value="1"/>
</dbReference>
<dbReference type="InterPro" id="IPR038987">
    <property type="entry name" value="MoeA-like"/>
</dbReference>
<comment type="function">
    <text evidence="1 9">Catalyzes the insertion of molybdate into adenylated molybdopterin with the concomitant release of AMP.</text>
</comment>
<dbReference type="InterPro" id="IPR036425">
    <property type="entry name" value="MoaB/Mog-like_dom_sf"/>
</dbReference>
<keyword evidence="9" id="KW-0479">Metal-binding</keyword>
<protein>
    <recommendedName>
        <fullName evidence="5 9">Molybdopterin molybdenumtransferase</fullName>
        <ecNumber evidence="4 9">2.10.1.1</ecNumber>
    </recommendedName>
</protein>
<comment type="similarity">
    <text evidence="3 9">Belongs to the MoeA family.</text>
</comment>
<dbReference type="Gene3D" id="3.40.980.10">
    <property type="entry name" value="MoaB/Mog-like domain"/>
    <property type="match status" value="1"/>
</dbReference>
<comment type="caution">
    <text evidence="11">The sequence shown here is derived from an EMBL/GenBank/DDBJ whole genome shotgun (WGS) entry which is preliminary data.</text>
</comment>
<dbReference type="EMBL" id="JAGGKK010000007">
    <property type="protein sequence ID" value="MBP1948707.1"/>
    <property type="molecule type" value="Genomic_DNA"/>
</dbReference>
<accession>A0ABS4HE39</accession>
<dbReference type="InterPro" id="IPR005111">
    <property type="entry name" value="MoeA_C_domain_IV"/>
</dbReference>
<dbReference type="CDD" id="cd00887">
    <property type="entry name" value="MoeA"/>
    <property type="match status" value="1"/>
</dbReference>
<keyword evidence="12" id="KW-1185">Reference proteome</keyword>
<dbReference type="PANTHER" id="PTHR10192:SF5">
    <property type="entry name" value="GEPHYRIN"/>
    <property type="match status" value="1"/>
</dbReference>
<dbReference type="EC" id="2.10.1.1" evidence="4 9"/>
<name>A0ABS4HE39_9BACI</name>
<dbReference type="InterPro" id="IPR005110">
    <property type="entry name" value="MoeA_linker/N"/>
</dbReference>
<sequence length="426" mass="46663">MEGLIQMVEIRKPIPVQEAIEHVWNQRHQGCTEYISINDCDNRRLGENIVASHAVPPFNKSPYDGFAFNSEDTLQAGLNNPVEFDVVEHIGAGQVPTIRLKQGQATRIMTGAKIPEGADCVAMFEVCKSYEKNNKPCMSIKRTMKAGQNIIEEGSEVSEGEKLIDQGTLINPGVKALLATFGYSRVKVAKKPVVGVIATGTELLDVNEALQPGKIRNSNAYMIESQIHRAGAEYKYFGKLADDFEPSYQTIKQALEEVDVLITTGGVSVGDFDLMPAIYEKLGASILFNKVAMRPGSVTTVASNGNKLLFGLSGNPSACYVGFELFVRPILNHSLFSKTPYLKRIKATLADDFPKPNPFTRFVRNYITYENGKIYARLAGVDKSNVVTSLAHTTGLMILPGGTRGFKSGDEVEVLLINSSEGQLEF</sequence>
<reference evidence="11 12" key="1">
    <citation type="submission" date="2021-03" db="EMBL/GenBank/DDBJ databases">
        <title>Genomic Encyclopedia of Type Strains, Phase IV (KMG-IV): sequencing the most valuable type-strain genomes for metagenomic binning, comparative biology and taxonomic classification.</title>
        <authorList>
            <person name="Goeker M."/>
        </authorList>
    </citation>
    <scope>NUCLEOTIDE SEQUENCE [LARGE SCALE GENOMIC DNA]</scope>
    <source>
        <strain evidence="11 12">DSM 21085</strain>
    </source>
</reference>
<dbReference type="SUPFAM" id="SSF63882">
    <property type="entry name" value="MoeA N-terminal region -like"/>
    <property type="match status" value="1"/>
</dbReference>
<keyword evidence="6 9" id="KW-0500">Molybdenum</keyword>
<dbReference type="Gene3D" id="2.40.340.10">
    <property type="entry name" value="MoeA, C-terminal, domain IV"/>
    <property type="match status" value="1"/>
</dbReference>
<dbReference type="Proteomes" id="UP001519328">
    <property type="component" value="Unassembled WGS sequence"/>
</dbReference>
<evidence type="ECO:0000256" key="3">
    <source>
        <dbReference type="ARBA" id="ARBA00010763"/>
    </source>
</evidence>
<proteinExistence type="inferred from homology"/>
<dbReference type="Pfam" id="PF03453">
    <property type="entry name" value="MoeA_N"/>
    <property type="match status" value="1"/>
</dbReference>
<dbReference type="NCBIfam" id="NF045515">
    <property type="entry name" value="Glp_gephyrin"/>
    <property type="match status" value="1"/>
</dbReference>
<comment type="catalytic activity">
    <reaction evidence="8">
        <text>adenylyl-molybdopterin + molybdate = Mo-molybdopterin + AMP + H(+)</text>
        <dbReference type="Rhea" id="RHEA:35047"/>
        <dbReference type="ChEBI" id="CHEBI:15378"/>
        <dbReference type="ChEBI" id="CHEBI:36264"/>
        <dbReference type="ChEBI" id="CHEBI:62727"/>
        <dbReference type="ChEBI" id="CHEBI:71302"/>
        <dbReference type="ChEBI" id="CHEBI:456215"/>
        <dbReference type="EC" id="2.10.1.1"/>
    </reaction>
</comment>
<evidence type="ECO:0000313" key="12">
    <source>
        <dbReference type="Proteomes" id="UP001519328"/>
    </source>
</evidence>
<comment type="pathway">
    <text evidence="2 9">Cofactor biosynthesis; molybdopterin biosynthesis.</text>
</comment>
<dbReference type="SUPFAM" id="SSF53218">
    <property type="entry name" value="Molybdenum cofactor biosynthesis proteins"/>
    <property type="match status" value="1"/>
</dbReference>
<comment type="cofactor">
    <cofactor evidence="9">
        <name>Mg(2+)</name>
        <dbReference type="ChEBI" id="CHEBI:18420"/>
    </cofactor>
</comment>
<evidence type="ECO:0000256" key="5">
    <source>
        <dbReference type="ARBA" id="ARBA00021108"/>
    </source>
</evidence>
<dbReference type="Pfam" id="PF03454">
    <property type="entry name" value="MoeA_C"/>
    <property type="match status" value="1"/>
</dbReference>
<dbReference type="PANTHER" id="PTHR10192">
    <property type="entry name" value="MOLYBDOPTERIN BIOSYNTHESIS PROTEIN"/>
    <property type="match status" value="1"/>
</dbReference>
<dbReference type="GO" id="GO:0061599">
    <property type="term" value="F:molybdopterin molybdotransferase activity"/>
    <property type="evidence" value="ECO:0007669"/>
    <property type="project" value="UniProtKB-EC"/>
</dbReference>
<gene>
    <name evidence="11" type="ORF">J2Z82_001643</name>
</gene>